<evidence type="ECO:0000256" key="1">
    <source>
        <dbReference type="SAM" id="MobiDB-lite"/>
    </source>
</evidence>
<organism evidence="2 3">
    <name type="scientific">Pleurodeles waltl</name>
    <name type="common">Iberian ribbed newt</name>
    <dbReference type="NCBI Taxonomy" id="8319"/>
    <lineage>
        <taxon>Eukaryota</taxon>
        <taxon>Metazoa</taxon>
        <taxon>Chordata</taxon>
        <taxon>Craniata</taxon>
        <taxon>Vertebrata</taxon>
        <taxon>Euteleostomi</taxon>
        <taxon>Amphibia</taxon>
        <taxon>Batrachia</taxon>
        <taxon>Caudata</taxon>
        <taxon>Salamandroidea</taxon>
        <taxon>Salamandridae</taxon>
        <taxon>Pleurodelinae</taxon>
        <taxon>Pleurodeles</taxon>
    </lineage>
</organism>
<sequence>MQLTLCRWQVPERWKADCLEWAVAEECRLQKVSSDDKDESDLDEWTDKLEKLAGNAPCDDQDITPILADDIVVDLAAPPNPGPSYTKPDTMTDMALI</sequence>
<gene>
    <name evidence="2" type="ORF">NDU88_001192</name>
</gene>
<proteinExistence type="predicted"/>
<dbReference type="Proteomes" id="UP001066276">
    <property type="component" value="Chromosome 11"/>
</dbReference>
<protein>
    <submittedName>
        <fullName evidence="2">Uncharacterized protein</fullName>
    </submittedName>
</protein>
<dbReference type="AlphaFoldDB" id="A0AAV7LGT6"/>
<accession>A0AAV7LGT6</accession>
<dbReference type="EMBL" id="JANPWB010000015">
    <property type="protein sequence ID" value="KAJ1088033.1"/>
    <property type="molecule type" value="Genomic_DNA"/>
</dbReference>
<feature type="region of interest" description="Disordered" evidence="1">
    <location>
        <begin position="78"/>
        <end position="97"/>
    </location>
</feature>
<evidence type="ECO:0000313" key="2">
    <source>
        <dbReference type="EMBL" id="KAJ1088033.1"/>
    </source>
</evidence>
<comment type="caution">
    <text evidence="2">The sequence shown here is derived from an EMBL/GenBank/DDBJ whole genome shotgun (WGS) entry which is preliminary data.</text>
</comment>
<reference evidence="2" key="1">
    <citation type="journal article" date="2022" name="bioRxiv">
        <title>Sequencing and chromosome-scale assembly of the giantPleurodeles waltlgenome.</title>
        <authorList>
            <person name="Brown T."/>
            <person name="Elewa A."/>
            <person name="Iarovenko S."/>
            <person name="Subramanian E."/>
            <person name="Araus A.J."/>
            <person name="Petzold A."/>
            <person name="Susuki M."/>
            <person name="Suzuki K.-i.T."/>
            <person name="Hayashi T."/>
            <person name="Toyoda A."/>
            <person name="Oliveira C."/>
            <person name="Osipova E."/>
            <person name="Leigh N.D."/>
            <person name="Simon A."/>
            <person name="Yun M.H."/>
        </authorList>
    </citation>
    <scope>NUCLEOTIDE SEQUENCE</scope>
    <source>
        <strain evidence="2">20211129_DDA</strain>
        <tissue evidence="2">Liver</tissue>
    </source>
</reference>
<name>A0AAV7LGT6_PLEWA</name>
<evidence type="ECO:0000313" key="3">
    <source>
        <dbReference type="Proteomes" id="UP001066276"/>
    </source>
</evidence>
<keyword evidence="3" id="KW-1185">Reference proteome</keyword>